<keyword evidence="5" id="KW-0479">Metal-binding</keyword>
<keyword evidence="3" id="KW-0820">tRNA-binding</keyword>
<evidence type="ECO:0000313" key="14">
    <source>
        <dbReference type="Proteomes" id="UP000046392"/>
    </source>
</evidence>
<dbReference type="InterPro" id="IPR002318">
    <property type="entry name" value="Ala-tRNA-lgiase_IIc"/>
</dbReference>
<evidence type="ECO:0000256" key="9">
    <source>
        <dbReference type="ARBA" id="ARBA00022884"/>
    </source>
</evidence>
<dbReference type="GO" id="GO:0002161">
    <property type="term" value="F:aminoacyl-tRNA deacylase activity"/>
    <property type="evidence" value="ECO:0007669"/>
    <property type="project" value="TreeGrafter"/>
</dbReference>
<keyword evidence="7" id="KW-0862">Zinc</keyword>
<dbReference type="InterPro" id="IPR045864">
    <property type="entry name" value="aa-tRNA-synth_II/BPL/LPL"/>
</dbReference>
<dbReference type="SUPFAM" id="SSF55681">
    <property type="entry name" value="Class II aaRS and biotin synthetases"/>
    <property type="match status" value="1"/>
</dbReference>
<evidence type="ECO:0000256" key="12">
    <source>
        <dbReference type="ARBA" id="ARBA00048300"/>
    </source>
</evidence>
<keyword evidence="14" id="KW-1185">Reference proteome</keyword>
<reference evidence="15" key="1">
    <citation type="submission" date="2017-02" db="UniProtKB">
        <authorList>
            <consortium name="WormBaseParasite"/>
        </authorList>
    </citation>
    <scope>IDENTIFICATION</scope>
</reference>
<dbReference type="GO" id="GO:0004813">
    <property type="term" value="F:alanine-tRNA ligase activity"/>
    <property type="evidence" value="ECO:0007669"/>
    <property type="project" value="UniProtKB-EC"/>
</dbReference>
<dbReference type="STRING" id="174720.A0A0N5C035"/>
<keyword evidence="8" id="KW-0067">ATP-binding</keyword>
<evidence type="ECO:0000313" key="15">
    <source>
        <dbReference type="WBParaSite" id="SPAL_0001136800.1"/>
    </source>
</evidence>
<keyword evidence="10" id="KW-0648">Protein biosynthesis</keyword>
<dbReference type="Pfam" id="PF01411">
    <property type="entry name" value="tRNA-synt_2c"/>
    <property type="match status" value="1"/>
</dbReference>
<dbReference type="Gene3D" id="3.30.930.10">
    <property type="entry name" value="Bira Bifunctional Protein, Domain 2"/>
    <property type="match status" value="1"/>
</dbReference>
<dbReference type="InterPro" id="IPR018164">
    <property type="entry name" value="Ala-tRNA-synth_IIc_N"/>
</dbReference>
<evidence type="ECO:0000256" key="7">
    <source>
        <dbReference type="ARBA" id="ARBA00022833"/>
    </source>
</evidence>
<dbReference type="EC" id="6.1.1.7" evidence="2"/>
<dbReference type="GO" id="GO:0006419">
    <property type="term" value="P:alanyl-tRNA aminoacylation"/>
    <property type="evidence" value="ECO:0007669"/>
    <property type="project" value="InterPro"/>
</dbReference>
<evidence type="ECO:0000256" key="1">
    <source>
        <dbReference type="ARBA" id="ARBA00008226"/>
    </source>
</evidence>
<dbReference type="InterPro" id="IPR018165">
    <property type="entry name" value="Ala-tRNA-synth_IIc_core"/>
</dbReference>
<evidence type="ECO:0000256" key="5">
    <source>
        <dbReference type="ARBA" id="ARBA00022723"/>
    </source>
</evidence>
<dbReference type="GO" id="GO:0046872">
    <property type="term" value="F:metal ion binding"/>
    <property type="evidence" value="ECO:0007669"/>
    <property type="project" value="UniProtKB-KW"/>
</dbReference>
<dbReference type="PROSITE" id="PS50860">
    <property type="entry name" value="AA_TRNA_LIGASE_II_ALA"/>
    <property type="match status" value="1"/>
</dbReference>
<dbReference type="CDD" id="cd00673">
    <property type="entry name" value="AlaRS_core"/>
    <property type="match status" value="1"/>
</dbReference>
<protein>
    <recommendedName>
        <fullName evidence="2">alanine--tRNA ligase</fullName>
        <ecNumber evidence="2">6.1.1.7</ecNumber>
    </recommendedName>
</protein>
<evidence type="ECO:0000259" key="13">
    <source>
        <dbReference type="PROSITE" id="PS50860"/>
    </source>
</evidence>
<dbReference type="SUPFAM" id="SSF101353">
    <property type="entry name" value="Putative anticodon-binding domain of alanyl-tRNA synthetase (AlaRS)"/>
    <property type="match status" value="1"/>
</dbReference>
<keyword evidence="9" id="KW-0694">RNA-binding</keyword>
<dbReference type="Proteomes" id="UP000046392">
    <property type="component" value="Unplaced"/>
</dbReference>
<evidence type="ECO:0000256" key="11">
    <source>
        <dbReference type="ARBA" id="ARBA00023146"/>
    </source>
</evidence>
<dbReference type="GO" id="GO:0000049">
    <property type="term" value="F:tRNA binding"/>
    <property type="evidence" value="ECO:0007669"/>
    <property type="project" value="UniProtKB-KW"/>
</dbReference>
<name>A0A0N5C035_STREA</name>
<dbReference type="GO" id="GO:0005524">
    <property type="term" value="F:ATP binding"/>
    <property type="evidence" value="ECO:0007669"/>
    <property type="project" value="UniProtKB-KW"/>
</dbReference>
<dbReference type="NCBIfam" id="TIGR00344">
    <property type="entry name" value="alaS"/>
    <property type="match status" value="1"/>
</dbReference>
<dbReference type="PANTHER" id="PTHR11777:SF9">
    <property type="entry name" value="ALANINE--TRNA LIGASE, CYTOPLASMIC"/>
    <property type="match status" value="1"/>
</dbReference>
<evidence type="ECO:0000256" key="2">
    <source>
        <dbReference type="ARBA" id="ARBA00013168"/>
    </source>
</evidence>
<dbReference type="PANTHER" id="PTHR11777">
    <property type="entry name" value="ALANYL-TRNA SYNTHETASE"/>
    <property type="match status" value="1"/>
</dbReference>
<dbReference type="FunFam" id="3.30.930.10:FF:000011">
    <property type="entry name" value="Alanine--tRNA ligase, cytoplasmic"/>
    <property type="match status" value="1"/>
</dbReference>
<dbReference type="InterPro" id="IPR050058">
    <property type="entry name" value="Ala-tRNA_ligase"/>
</dbReference>
<comment type="similarity">
    <text evidence="1">Belongs to the class-II aminoacyl-tRNA synthetase family.</text>
</comment>
<dbReference type="PRINTS" id="PR00980">
    <property type="entry name" value="TRNASYNTHALA"/>
</dbReference>
<evidence type="ECO:0000256" key="8">
    <source>
        <dbReference type="ARBA" id="ARBA00022840"/>
    </source>
</evidence>
<keyword evidence="4" id="KW-0436">Ligase</keyword>
<comment type="catalytic activity">
    <reaction evidence="12">
        <text>tRNA(Ala) + L-alanine + ATP = L-alanyl-tRNA(Ala) + AMP + diphosphate</text>
        <dbReference type="Rhea" id="RHEA:12540"/>
        <dbReference type="Rhea" id="RHEA-COMP:9657"/>
        <dbReference type="Rhea" id="RHEA-COMP:9923"/>
        <dbReference type="ChEBI" id="CHEBI:30616"/>
        <dbReference type="ChEBI" id="CHEBI:33019"/>
        <dbReference type="ChEBI" id="CHEBI:57972"/>
        <dbReference type="ChEBI" id="CHEBI:78442"/>
        <dbReference type="ChEBI" id="CHEBI:78497"/>
        <dbReference type="ChEBI" id="CHEBI:456215"/>
        <dbReference type="EC" id="6.1.1.7"/>
    </reaction>
</comment>
<evidence type="ECO:0000256" key="4">
    <source>
        <dbReference type="ARBA" id="ARBA00022598"/>
    </source>
</evidence>
<organism evidence="14 15">
    <name type="scientific">Strongyloides papillosus</name>
    <name type="common">Intestinal threadworm</name>
    <dbReference type="NCBI Taxonomy" id="174720"/>
    <lineage>
        <taxon>Eukaryota</taxon>
        <taxon>Metazoa</taxon>
        <taxon>Ecdysozoa</taxon>
        <taxon>Nematoda</taxon>
        <taxon>Chromadorea</taxon>
        <taxon>Rhabditida</taxon>
        <taxon>Tylenchina</taxon>
        <taxon>Panagrolaimomorpha</taxon>
        <taxon>Strongyloidoidea</taxon>
        <taxon>Strongyloididae</taxon>
        <taxon>Strongyloides</taxon>
    </lineage>
</organism>
<dbReference type="WBParaSite" id="SPAL_0001136800.1">
    <property type="protein sequence ID" value="SPAL_0001136800.1"/>
    <property type="gene ID" value="SPAL_0001136800"/>
</dbReference>
<dbReference type="InterPro" id="IPR018162">
    <property type="entry name" value="Ala-tRNA-ligase_IIc_anticod-bd"/>
</dbReference>
<dbReference type="AlphaFoldDB" id="A0A0N5C035"/>
<evidence type="ECO:0000256" key="6">
    <source>
        <dbReference type="ARBA" id="ARBA00022741"/>
    </source>
</evidence>
<proteinExistence type="inferred from homology"/>
<keyword evidence="6" id="KW-0547">Nucleotide-binding</keyword>
<feature type="domain" description="Alanyl-transfer RNA synthetases family profile" evidence="13">
    <location>
        <begin position="4"/>
        <end position="454"/>
    </location>
</feature>
<accession>A0A0N5C035</accession>
<dbReference type="GO" id="GO:0005739">
    <property type="term" value="C:mitochondrion"/>
    <property type="evidence" value="ECO:0007669"/>
    <property type="project" value="TreeGrafter"/>
</dbReference>
<evidence type="ECO:0000256" key="3">
    <source>
        <dbReference type="ARBA" id="ARBA00022555"/>
    </source>
</evidence>
<sequence>MPPLSSHQLRGSFIDFFKKYNHHHFPSSSVVPRNDDTLLFANAGMNQFKPIFLNTLSNDDPMINLKRVVNSQKCIRVGGKHNDLEDVGKDTFHHTFFEMLGNWSFRDYFKEDACKYAWSYLTDVLGISPERLYVSYFGGDPKLGLKPDLETKEIWNEIGVPDSHIVIGSSKDNFWEMGEIGPCGPCSEIHIDRIKGRKNVKHLVNTDDPNVVEIWNLVFMTHQKVGKDNIEPLEGKFIDCGMGFERLLSIVQDKPSTYDTDLFSPIIKEIENFRPIKSPYQGTVGEDKIGIQDMAYRLASDHIRAISISIADGVRPSAIERGFILRQLIRRSTYTMKKNLGCPEGLLSKLVPLVVGSLGDAYPELRENEDFIREITDSEESRFWMLIRKNDKLVRRKIQAVNGNIIPVEVAWDLYSTNGVPLDIVKQIAMEYGKVVDVVEFDRHALNKVNKASV</sequence>
<evidence type="ECO:0000256" key="10">
    <source>
        <dbReference type="ARBA" id="ARBA00022917"/>
    </source>
</evidence>
<keyword evidence="11" id="KW-0030">Aminoacyl-tRNA synthetase</keyword>